<dbReference type="RefSeq" id="WP_140235228.1">
    <property type="nucleotide sequence ID" value="NZ_CP041036.1"/>
</dbReference>
<dbReference type="InterPro" id="IPR014440">
    <property type="entry name" value="HCCAis_GSTk"/>
</dbReference>
<dbReference type="InterPro" id="IPR044087">
    <property type="entry name" value="NahD-like"/>
</dbReference>
<name>A0A4Y5YIT8_9GAMM</name>
<reference evidence="4 5" key="1">
    <citation type="submission" date="2019-06" db="EMBL/GenBank/DDBJ databases">
        <title>The genome of Shewanella sp. SM1901.</title>
        <authorList>
            <person name="Cha Q."/>
        </authorList>
    </citation>
    <scope>NUCLEOTIDE SEQUENCE [LARGE SCALE GENOMIC DNA]</scope>
    <source>
        <strain evidence="4 5">SM1901</strain>
    </source>
</reference>
<dbReference type="InterPro" id="IPR001853">
    <property type="entry name" value="DSBA-like_thioredoxin_dom"/>
</dbReference>
<accession>A0A4Y5YIT8</accession>
<dbReference type="SUPFAM" id="SSF52833">
    <property type="entry name" value="Thioredoxin-like"/>
    <property type="match status" value="1"/>
</dbReference>
<feature type="active site" description="Nucleophile" evidence="2">
    <location>
        <position position="13"/>
    </location>
</feature>
<sequence length="198" mass="22503">MTTAIDYYFTSLSPYVYLGHSTFTSLANKHNTTIHYKPIKLAKLFAELGVLPVKQRLQARQDYRLIELSRWSKKRHLPLNLQPAFFPADPSLADRCAIALQQAGQDVSEFVGHVLAACWAQDQNIADETVIRQILTSLKFNTDSIVQQALSSEIDEIYEVNTIEAIEKGLLGVPTYVYQNEPFWGQDRLDLLNDKLSE</sequence>
<dbReference type="InterPro" id="IPR051924">
    <property type="entry name" value="GST_Kappa/NadH"/>
</dbReference>
<dbReference type="PANTHER" id="PTHR42943">
    <property type="entry name" value="GLUTATHIONE S-TRANSFERASE KAPPA"/>
    <property type="match status" value="1"/>
</dbReference>
<dbReference type="InterPro" id="IPR036249">
    <property type="entry name" value="Thioredoxin-like_sf"/>
</dbReference>
<evidence type="ECO:0000256" key="1">
    <source>
        <dbReference type="PIRNR" id="PIRNR006386"/>
    </source>
</evidence>
<dbReference type="GO" id="GO:0006749">
    <property type="term" value="P:glutathione metabolic process"/>
    <property type="evidence" value="ECO:0007669"/>
    <property type="project" value="TreeGrafter"/>
</dbReference>
<dbReference type="KEGG" id="spol:FH971_18195"/>
<dbReference type="GO" id="GO:1901170">
    <property type="term" value="P:naphthalene catabolic process"/>
    <property type="evidence" value="ECO:0007669"/>
    <property type="project" value="InterPro"/>
</dbReference>
<proteinExistence type="inferred from homology"/>
<dbReference type="CDD" id="cd03022">
    <property type="entry name" value="DsbA_HCCA_Iso"/>
    <property type="match status" value="1"/>
</dbReference>
<evidence type="ECO:0000256" key="2">
    <source>
        <dbReference type="PIRSR" id="PIRSR006386-1"/>
    </source>
</evidence>
<dbReference type="Pfam" id="PF01323">
    <property type="entry name" value="DSBA"/>
    <property type="match status" value="1"/>
</dbReference>
<feature type="domain" description="DSBA-like thioredoxin" evidence="3">
    <location>
        <begin position="5"/>
        <end position="196"/>
    </location>
</feature>
<comment type="similarity">
    <text evidence="1">Belongs to the GST superfamily. NadH family.</text>
</comment>
<dbReference type="GO" id="GO:0004364">
    <property type="term" value="F:glutathione transferase activity"/>
    <property type="evidence" value="ECO:0007669"/>
    <property type="project" value="TreeGrafter"/>
</dbReference>
<dbReference type="Proteomes" id="UP000319809">
    <property type="component" value="Chromosome"/>
</dbReference>
<evidence type="ECO:0000259" key="3">
    <source>
        <dbReference type="Pfam" id="PF01323"/>
    </source>
</evidence>
<comment type="catalytic activity">
    <reaction evidence="1">
        <text>2-hydroxychromene-2-carboxylate = (3E)-4-(2-hydroxyphenyl)-2-oxobut-3-enoate</text>
        <dbReference type="Rhea" id="RHEA:27401"/>
        <dbReference type="ChEBI" id="CHEBI:59350"/>
        <dbReference type="ChEBI" id="CHEBI:59353"/>
        <dbReference type="EC" id="5.99.1.4"/>
    </reaction>
</comment>
<keyword evidence="1 4" id="KW-0413">Isomerase</keyword>
<dbReference type="PANTHER" id="PTHR42943:SF13">
    <property type="entry name" value="GLUTATHIONE S-TRANSFERASE KAPPA-RELATED"/>
    <property type="match status" value="1"/>
</dbReference>
<dbReference type="PIRSF" id="PIRSF006386">
    <property type="entry name" value="HCCAis_GSTk"/>
    <property type="match status" value="1"/>
</dbReference>
<protein>
    <recommendedName>
        <fullName evidence="1">2-hydroxychromene-2-carboxylate isomerase</fullName>
        <ecNumber evidence="1">5.99.1.4</ecNumber>
    </recommendedName>
</protein>
<organism evidence="4 5">
    <name type="scientific">Shewanella polaris</name>
    <dbReference type="NCBI Taxonomy" id="2588449"/>
    <lineage>
        <taxon>Bacteria</taxon>
        <taxon>Pseudomonadati</taxon>
        <taxon>Pseudomonadota</taxon>
        <taxon>Gammaproteobacteria</taxon>
        <taxon>Alteromonadales</taxon>
        <taxon>Shewanellaceae</taxon>
        <taxon>Shewanella</taxon>
    </lineage>
</organism>
<evidence type="ECO:0000313" key="5">
    <source>
        <dbReference type="Proteomes" id="UP000319809"/>
    </source>
</evidence>
<dbReference type="GO" id="GO:0004602">
    <property type="term" value="F:glutathione peroxidase activity"/>
    <property type="evidence" value="ECO:0007669"/>
    <property type="project" value="TreeGrafter"/>
</dbReference>
<keyword evidence="5" id="KW-1185">Reference proteome</keyword>
<gene>
    <name evidence="4" type="ORF">FH971_18195</name>
</gene>
<evidence type="ECO:0000313" key="4">
    <source>
        <dbReference type="EMBL" id="QDE32722.1"/>
    </source>
</evidence>
<dbReference type="GO" id="GO:0018845">
    <property type="term" value="F:2-hydroxychromene-2-carboxylate isomerase activity"/>
    <property type="evidence" value="ECO:0007669"/>
    <property type="project" value="UniProtKB-UniRule"/>
</dbReference>
<dbReference type="AlphaFoldDB" id="A0A4Y5YIT8"/>
<dbReference type="EMBL" id="CP041036">
    <property type="protein sequence ID" value="QDE32722.1"/>
    <property type="molecule type" value="Genomic_DNA"/>
</dbReference>
<dbReference type="Gene3D" id="3.40.30.10">
    <property type="entry name" value="Glutaredoxin"/>
    <property type="match status" value="1"/>
</dbReference>
<dbReference type="EC" id="5.99.1.4" evidence="1"/>